<feature type="domain" description="Major facilitator superfamily (MFS) profile" evidence="9">
    <location>
        <begin position="12"/>
        <end position="397"/>
    </location>
</feature>
<dbReference type="PANTHER" id="PTHR23502">
    <property type="entry name" value="MAJOR FACILITATOR SUPERFAMILY"/>
    <property type="match status" value="1"/>
</dbReference>
<dbReference type="RefSeq" id="WP_377004518.1">
    <property type="nucleotide sequence ID" value="NZ_JBHSGG010000029.1"/>
</dbReference>
<evidence type="ECO:0000313" key="11">
    <source>
        <dbReference type="Proteomes" id="UP001595892"/>
    </source>
</evidence>
<feature type="transmembrane region" description="Helical" evidence="8">
    <location>
        <begin position="215"/>
        <end position="234"/>
    </location>
</feature>
<dbReference type="PANTHER" id="PTHR23502:SF132">
    <property type="entry name" value="POLYAMINE TRANSPORTER 2-RELATED"/>
    <property type="match status" value="1"/>
</dbReference>
<feature type="transmembrane region" description="Helical" evidence="8">
    <location>
        <begin position="346"/>
        <end position="366"/>
    </location>
</feature>
<dbReference type="Proteomes" id="UP001595892">
    <property type="component" value="Unassembled WGS sequence"/>
</dbReference>
<dbReference type="InterPro" id="IPR036259">
    <property type="entry name" value="MFS_trans_sf"/>
</dbReference>
<evidence type="ECO:0000256" key="5">
    <source>
        <dbReference type="ARBA" id="ARBA00022692"/>
    </source>
</evidence>
<keyword evidence="11" id="KW-1185">Reference proteome</keyword>
<name>A0ABV9NKY2_9GAMM</name>
<keyword evidence="8" id="KW-0997">Cell inner membrane</keyword>
<comment type="subcellular location">
    <subcellularLocation>
        <location evidence="8">Cell inner membrane</location>
        <topology evidence="8">Multi-pass membrane protein</topology>
    </subcellularLocation>
    <subcellularLocation>
        <location evidence="1">Cell membrane</location>
        <topology evidence="1">Multi-pass membrane protein</topology>
    </subcellularLocation>
</comment>
<dbReference type="Pfam" id="PF07690">
    <property type="entry name" value="MFS_1"/>
    <property type="match status" value="1"/>
</dbReference>
<dbReference type="SUPFAM" id="SSF103473">
    <property type="entry name" value="MFS general substrate transporter"/>
    <property type="match status" value="1"/>
</dbReference>
<evidence type="ECO:0000256" key="8">
    <source>
        <dbReference type="RuleBase" id="RU365088"/>
    </source>
</evidence>
<keyword evidence="4" id="KW-1003">Cell membrane</keyword>
<dbReference type="Gene3D" id="1.20.1720.10">
    <property type="entry name" value="Multidrug resistance protein D"/>
    <property type="match status" value="1"/>
</dbReference>
<evidence type="ECO:0000259" key="9">
    <source>
        <dbReference type="PROSITE" id="PS50850"/>
    </source>
</evidence>
<feature type="transmembrane region" description="Helical" evidence="8">
    <location>
        <begin position="136"/>
        <end position="160"/>
    </location>
</feature>
<comment type="caution">
    <text evidence="10">The sequence shown here is derived from an EMBL/GenBank/DDBJ whole genome shotgun (WGS) entry which is preliminary data.</text>
</comment>
<sequence length="414" mass="43292">MTSQPAVPRGRIALLLAGLAMFGPFAIDTIFPAFRVIAADFDAGKVAMQQTISVYLIAYAATSLFHGPLSDAYGRKRVILGGVAIFVLASIGCALAPDLGTLLAFRALQGVSAGAGLIVGRAVIRDLYDGDDAQRLMSLVMMIFGIAPGIAPIIGGWIIGWAEWHAIFWFLAAFAGVLLVATLVALPETHPPAARTPMRPGPLWANARTMGGDPAFVRLALAGSFNFGALFLYIASAPEFVQTHLGLGEQSYGWFFVPVIVGMMSGAFLNGRLAGRMAPTRVANIGFGVCLAAVAVNLAGSLVAAPALPWAVLPLACVSFGVALAFPILTLALLDMYPQLRGAASSMQAFVSLVCNALVAGALSPLLSARPAALAAGAAAFTLVAWLLWRWHLAQGRRLPRATEAAALEPLDRM</sequence>
<accession>A0ABV9NKY2</accession>
<feature type="transmembrane region" description="Helical" evidence="8">
    <location>
        <begin position="285"/>
        <end position="305"/>
    </location>
</feature>
<feature type="transmembrane region" description="Helical" evidence="8">
    <location>
        <begin position="372"/>
        <end position="389"/>
    </location>
</feature>
<proteinExistence type="inferred from homology"/>
<evidence type="ECO:0000313" key="10">
    <source>
        <dbReference type="EMBL" id="MFC4728485.1"/>
    </source>
</evidence>
<evidence type="ECO:0000256" key="3">
    <source>
        <dbReference type="ARBA" id="ARBA00022448"/>
    </source>
</evidence>
<evidence type="ECO:0000256" key="6">
    <source>
        <dbReference type="ARBA" id="ARBA00022989"/>
    </source>
</evidence>
<evidence type="ECO:0000256" key="7">
    <source>
        <dbReference type="ARBA" id="ARBA00023136"/>
    </source>
</evidence>
<comment type="similarity">
    <text evidence="2 8">Belongs to the major facilitator superfamily. Bcr/CmlA family.</text>
</comment>
<keyword evidence="3 8" id="KW-0813">Transport</keyword>
<keyword evidence="7 8" id="KW-0472">Membrane</keyword>
<dbReference type="InterPro" id="IPR011701">
    <property type="entry name" value="MFS"/>
</dbReference>
<feature type="transmembrane region" description="Helical" evidence="8">
    <location>
        <begin position="103"/>
        <end position="124"/>
    </location>
</feature>
<dbReference type="InterPro" id="IPR020846">
    <property type="entry name" value="MFS_dom"/>
</dbReference>
<feature type="transmembrane region" description="Helical" evidence="8">
    <location>
        <begin position="12"/>
        <end position="34"/>
    </location>
</feature>
<feature type="transmembrane region" description="Helical" evidence="8">
    <location>
        <begin position="166"/>
        <end position="186"/>
    </location>
</feature>
<feature type="transmembrane region" description="Helical" evidence="8">
    <location>
        <begin position="254"/>
        <end position="273"/>
    </location>
</feature>
<organism evidence="10 11">
    <name type="scientific">Coralloluteibacterium thermophilum</name>
    <dbReference type="NCBI Taxonomy" id="2707049"/>
    <lineage>
        <taxon>Bacteria</taxon>
        <taxon>Pseudomonadati</taxon>
        <taxon>Pseudomonadota</taxon>
        <taxon>Gammaproteobacteria</taxon>
        <taxon>Lysobacterales</taxon>
        <taxon>Lysobacteraceae</taxon>
        <taxon>Coralloluteibacterium</taxon>
    </lineage>
</organism>
<dbReference type="EMBL" id="JBHSGG010000029">
    <property type="protein sequence ID" value="MFC4728485.1"/>
    <property type="molecule type" value="Genomic_DNA"/>
</dbReference>
<reference evidence="11" key="1">
    <citation type="journal article" date="2019" name="Int. J. Syst. Evol. Microbiol.">
        <title>The Global Catalogue of Microorganisms (GCM) 10K type strain sequencing project: providing services to taxonomists for standard genome sequencing and annotation.</title>
        <authorList>
            <consortium name="The Broad Institute Genomics Platform"/>
            <consortium name="The Broad Institute Genome Sequencing Center for Infectious Disease"/>
            <person name="Wu L."/>
            <person name="Ma J."/>
        </authorList>
    </citation>
    <scope>NUCLEOTIDE SEQUENCE [LARGE SCALE GENOMIC DNA]</scope>
    <source>
        <strain evidence="11">CGMCC 1.13574</strain>
    </source>
</reference>
<feature type="transmembrane region" description="Helical" evidence="8">
    <location>
        <begin position="311"/>
        <end position="334"/>
    </location>
</feature>
<gene>
    <name evidence="10" type="ORF">ACFO3Q_09925</name>
</gene>
<feature type="transmembrane region" description="Helical" evidence="8">
    <location>
        <begin position="78"/>
        <end position="97"/>
    </location>
</feature>
<keyword evidence="6 8" id="KW-1133">Transmembrane helix</keyword>
<evidence type="ECO:0000256" key="1">
    <source>
        <dbReference type="ARBA" id="ARBA00004651"/>
    </source>
</evidence>
<evidence type="ECO:0000256" key="2">
    <source>
        <dbReference type="ARBA" id="ARBA00006236"/>
    </source>
</evidence>
<dbReference type="InterPro" id="IPR004812">
    <property type="entry name" value="Efflux_drug-R_Bcr/CmlA"/>
</dbReference>
<dbReference type="CDD" id="cd17320">
    <property type="entry name" value="MFS_MdfA_MDR_like"/>
    <property type="match status" value="1"/>
</dbReference>
<dbReference type="PROSITE" id="PS50850">
    <property type="entry name" value="MFS"/>
    <property type="match status" value="1"/>
</dbReference>
<evidence type="ECO:0000256" key="4">
    <source>
        <dbReference type="ARBA" id="ARBA00022475"/>
    </source>
</evidence>
<protein>
    <recommendedName>
        <fullName evidence="8">Bcr/CflA family efflux transporter</fullName>
    </recommendedName>
</protein>
<keyword evidence="5 8" id="KW-0812">Transmembrane</keyword>
<dbReference type="NCBIfam" id="TIGR00710">
    <property type="entry name" value="efflux_Bcr_CflA"/>
    <property type="match status" value="1"/>
</dbReference>
<feature type="transmembrane region" description="Helical" evidence="8">
    <location>
        <begin position="46"/>
        <end position="66"/>
    </location>
</feature>